<feature type="region of interest" description="Disordered" evidence="6">
    <location>
        <begin position="436"/>
        <end position="459"/>
    </location>
</feature>
<feature type="domain" description="TraD/TraG TraM recognition site" evidence="8">
    <location>
        <begin position="354"/>
        <end position="472"/>
    </location>
</feature>
<accession>A0A6N9YQL5</accession>
<dbReference type="InterPro" id="IPR027417">
    <property type="entry name" value="P-loop_NTPase"/>
</dbReference>
<dbReference type="CDD" id="cd01127">
    <property type="entry name" value="TrwB_TraG_TraD_VirD4"/>
    <property type="match status" value="1"/>
</dbReference>
<keyword evidence="2" id="KW-1003">Cell membrane</keyword>
<evidence type="ECO:0000259" key="8">
    <source>
        <dbReference type="Pfam" id="PF12696"/>
    </source>
</evidence>
<comment type="subcellular location">
    <subcellularLocation>
        <location evidence="1">Cell membrane</location>
        <topology evidence="1">Multi-pass membrane protein</topology>
    </subcellularLocation>
</comment>
<dbReference type="SUPFAM" id="SSF52540">
    <property type="entry name" value="P-loop containing nucleoside triphosphate hydrolases"/>
    <property type="match status" value="1"/>
</dbReference>
<dbReference type="Pfam" id="PF12696">
    <property type="entry name" value="TraG-D_C"/>
    <property type="match status" value="1"/>
</dbReference>
<dbReference type="PANTHER" id="PTHR37937">
    <property type="entry name" value="CONJUGATIVE TRANSFER: DNA TRANSPORT"/>
    <property type="match status" value="1"/>
</dbReference>
<gene>
    <name evidence="9" type="ORF">G1H11_17710</name>
</gene>
<keyword evidence="3 7" id="KW-0812">Transmembrane</keyword>
<evidence type="ECO:0000256" key="1">
    <source>
        <dbReference type="ARBA" id="ARBA00004651"/>
    </source>
</evidence>
<dbReference type="InterPro" id="IPR032689">
    <property type="entry name" value="TraG-D_C"/>
</dbReference>
<evidence type="ECO:0000256" key="5">
    <source>
        <dbReference type="ARBA" id="ARBA00023136"/>
    </source>
</evidence>
<dbReference type="GO" id="GO:0005886">
    <property type="term" value="C:plasma membrane"/>
    <property type="evidence" value="ECO:0007669"/>
    <property type="project" value="UniProtKB-SubCell"/>
</dbReference>
<evidence type="ECO:0000256" key="7">
    <source>
        <dbReference type="SAM" id="Phobius"/>
    </source>
</evidence>
<dbReference type="InterPro" id="IPR051539">
    <property type="entry name" value="T4SS-coupling_protein"/>
</dbReference>
<dbReference type="EMBL" id="JAAGOB010000009">
    <property type="protein sequence ID" value="NED97138.1"/>
    <property type="molecule type" value="Genomic_DNA"/>
</dbReference>
<comment type="caution">
    <text evidence="9">The sequence shown here is derived from an EMBL/GenBank/DDBJ whole genome shotgun (WGS) entry which is preliminary data.</text>
</comment>
<evidence type="ECO:0000256" key="6">
    <source>
        <dbReference type="SAM" id="MobiDB-lite"/>
    </source>
</evidence>
<evidence type="ECO:0000256" key="4">
    <source>
        <dbReference type="ARBA" id="ARBA00022989"/>
    </source>
</evidence>
<evidence type="ECO:0000256" key="3">
    <source>
        <dbReference type="ARBA" id="ARBA00022692"/>
    </source>
</evidence>
<keyword evidence="10" id="KW-1185">Reference proteome</keyword>
<sequence length="520" mass="55109">MPSTGLVWLFTGGIALIAAVGFWMMWRLLGTGRSAAVHAPLGTATRAQIRCFASAQVLRRRARHLRPSLATAKPSDVGHKLGRARGIPVWTSCEDSIVLLGPTRSGKGLHVVIDMILDAPGAVVTTSTRPDNLTVTLNARSRVGPVAVFDPQKLAAGIDAGLRWSPVRGCENPQTAMIRAQGLASDTGLHTGSVGVENASYWQGQTEAVLRGLLHAAALDERTVKDLYRWSLDPVKAAEAVRIMHNSEVAATGWADSLDAIIAMDERTRSNVWSGVRQALAGLADPRVLATVTPTPGEQFDPEAFIAEQGTLYLLGTSTGAGAAASLLNALIEDLLEAARRMAARNPRARLDPPLTVILDEIGNLAPLPSLPVLMAEGGGSGITTTAVLQSLAQARGRWGEHDAATIWDAATVKLILGGASNPKDLQDLSALIGERDDETTSTSRGHDGSRSTSTSLRRVPIMDTGQLRTLPFGTGVLMLRSAPPIILTMSAWTTRSDAGQLRADQVFNERSLSAVARRG</sequence>
<dbReference type="Proteomes" id="UP000469185">
    <property type="component" value="Unassembled WGS sequence"/>
</dbReference>
<evidence type="ECO:0000313" key="10">
    <source>
        <dbReference type="Proteomes" id="UP000469185"/>
    </source>
</evidence>
<organism evidence="9 10">
    <name type="scientific">Phytoactinopolyspora alkaliphila</name>
    <dbReference type="NCBI Taxonomy" id="1783498"/>
    <lineage>
        <taxon>Bacteria</taxon>
        <taxon>Bacillati</taxon>
        <taxon>Actinomycetota</taxon>
        <taxon>Actinomycetes</taxon>
        <taxon>Jiangellales</taxon>
        <taxon>Jiangellaceae</taxon>
        <taxon>Phytoactinopolyspora</taxon>
    </lineage>
</organism>
<evidence type="ECO:0000313" key="9">
    <source>
        <dbReference type="EMBL" id="NED97138.1"/>
    </source>
</evidence>
<dbReference type="AlphaFoldDB" id="A0A6N9YQL5"/>
<proteinExistence type="predicted"/>
<reference evidence="9 10" key="1">
    <citation type="submission" date="2020-02" db="EMBL/GenBank/DDBJ databases">
        <authorList>
            <person name="Li X.-J."/>
            <person name="Feng X.-M."/>
        </authorList>
    </citation>
    <scope>NUCLEOTIDE SEQUENCE [LARGE SCALE GENOMIC DNA]</scope>
    <source>
        <strain evidence="9 10">CGMCC 4.7225</strain>
    </source>
</reference>
<keyword evidence="4 7" id="KW-1133">Transmembrane helix</keyword>
<dbReference type="Gene3D" id="3.40.50.300">
    <property type="entry name" value="P-loop containing nucleotide triphosphate hydrolases"/>
    <property type="match status" value="1"/>
</dbReference>
<protein>
    <submittedName>
        <fullName evidence="9">Type IV secretory system conjugative DNA transfer family protein</fullName>
    </submittedName>
</protein>
<feature type="transmembrane region" description="Helical" evidence="7">
    <location>
        <begin position="6"/>
        <end position="26"/>
    </location>
</feature>
<keyword evidence="5 7" id="KW-0472">Membrane</keyword>
<evidence type="ECO:0000256" key="2">
    <source>
        <dbReference type="ARBA" id="ARBA00022475"/>
    </source>
</evidence>
<name>A0A6N9YQL5_9ACTN</name>
<dbReference type="PANTHER" id="PTHR37937:SF1">
    <property type="entry name" value="CONJUGATIVE TRANSFER: DNA TRANSPORT"/>
    <property type="match status" value="1"/>
</dbReference>